<proteinExistence type="predicted"/>
<evidence type="ECO:0000313" key="2">
    <source>
        <dbReference type="EMBL" id="HIR02286.1"/>
    </source>
</evidence>
<feature type="transmembrane region" description="Helical" evidence="1">
    <location>
        <begin position="20"/>
        <end position="47"/>
    </location>
</feature>
<organism evidence="2 3">
    <name type="scientific">Candidatus Aveggerthella stercoripullorum</name>
    <dbReference type="NCBI Taxonomy" id="2840688"/>
    <lineage>
        <taxon>Bacteria</taxon>
        <taxon>Bacillati</taxon>
        <taxon>Actinomycetota</taxon>
        <taxon>Coriobacteriia</taxon>
        <taxon>Eggerthellales</taxon>
        <taxon>Eggerthellaceae</taxon>
        <taxon>Eggerthellaceae incertae sedis</taxon>
        <taxon>Candidatus Aveggerthella</taxon>
    </lineage>
</organism>
<dbReference type="Proteomes" id="UP000824261">
    <property type="component" value="Unassembled WGS sequence"/>
</dbReference>
<feature type="transmembrane region" description="Helical" evidence="1">
    <location>
        <begin position="199"/>
        <end position="224"/>
    </location>
</feature>
<protein>
    <submittedName>
        <fullName evidence="2">DUF1461 domain-containing protein</fullName>
    </submittedName>
</protein>
<feature type="transmembrane region" description="Helical" evidence="1">
    <location>
        <begin position="169"/>
        <end position="187"/>
    </location>
</feature>
<evidence type="ECO:0000256" key="1">
    <source>
        <dbReference type="SAM" id="Phobius"/>
    </source>
</evidence>
<keyword evidence="1" id="KW-0472">Membrane</keyword>
<dbReference type="EMBL" id="DVGB01000105">
    <property type="protein sequence ID" value="HIR02286.1"/>
    <property type="molecule type" value="Genomic_DNA"/>
</dbReference>
<reference evidence="2" key="2">
    <citation type="journal article" date="2021" name="PeerJ">
        <title>Extensive microbial diversity within the chicken gut microbiome revealed by metagenomics and culture.</title>
        <authorList>
            <person name="Gilroy R."/>
            <person name="Ravi A."/>
            <person name="Getino M."/>
            <person name="Pursley I."/>
            <person name="Horton D.L."/>
            <person name="Alikhan N.F."/>
            <person name="Baker D."/>
            <person name="Gharbi K."/>
            <person name="Hall N."/>
            <person name="Watson M."/>
            <person name="Adriaenssens E.M."/>
            <person name="Foster-Nyarko E."/>
            <person name="Jarju S."/>
            <person name="Secka A."/>
            <person name="Antonio M."/>
            <person name="Oren A."/>
            <person name="Chaudhuri R.R."/>
            <person name="La Ragione R."/>
            <person name="Hildebrand F."/>
            <person name="Pallen M.J."/>
        </authorList>
    </citation>
    <scope>NUCLEOTIDE SEQUENCE</scope>
    <source>
        <strain evidence="2">ChiGjej1B1-2707</strain>
    </source>
</reference>
<feature type="transmembrane region" description="Helical" evidence="1">
    <location>
        <begin position="259"/>
        <end position="282"/>
    </location>
</feature>
<gene>
    <name evidence="2" type="ORF">IAA69_08520</name>
</gene>
<name>A0A9D1A1R4_9ACTN</name>
<dbReference type="InterPro" id="IPR010178">
    <property type="entry name" value="Lit"/>
</dbReference>
<comment type="caution">
    <text evidence="2">The sequence shown here is derived from an EMBL/GenBank/DDBJ whole genome shotgun (WGS) entry which is preliminary data.</text>
</comment>
<dbReference type="Pfam" id="PF07314">
    <property type="entry name" value="Lit"/>
    <property type="match status" value="1"/>
</dbReference>
<keyword evidence="1" id="KW-0812">Transmembrane</keyword>
<reference evidence="2" key="1">
    <citation type="submission" date="2020-10" db="EMBL/GenBank/DDBJ databases">
        <authorList>
            <person name="Gilroy R."/>
        </authorList>
    </citation>
    <scope>NUCLEOTIDE SEQUENCE</scope>
    <source>
        <strain evidence="2">ChiGjej1B1-2707</strain>
    </source>
</reference>
<keyword evidence="1" id="KW-1133">Transmembrane helix</keyword>
<sequence length="290" mass="30977">MSNPIDRTSAPEKPSVAATLLGTVALAVVLVLSGLMVCTLPGSTWLLSNAFSDDELSPYTRQELVVAALATRDYTVGSHDREALQNTLDTLESNLAASLDTTVKDASGKESSQSERTTKALADGAIAHGSSADNSPRNSSSIIAFGEETTLPKDALSHLDDVWRVLQPVYAFYILAVAIAAASAWQVSRTWNSPLVRRALGRALLAAGTVVLTAFLAFGVWAILDFNGLFALLHSLFFAEGTWTFSYESLLICMYPLPFWMGMGVIWLAVTVAGCAGCIAYGKRLATHAR</sequence>
<accession>A0A9D1A1R4</accession>
<dbReference type="AlphaFoldDB" id="A0A9D1A1R4"/>
<evidence type="ECO:0000313" key="3">
    <source>
        <dbReference type="Proteomes" id="UP000824261"/>
    </source>
</evidence>